<dbReference type="OrthoDB" id="8906042at2"/>
<dbReference type="EMBL" id="FOGZ01000017">
    <property type="protein sequence ID" value="SER90095.1"/>
    <property type="molecule type" value="Genomic_DNA"/>
</dbReference>
<evidence type="ECO:0000256" key="5">
    <source>
        <dbReference type="ARBA" id="ARBA00022989"/>
    </source>
</evidence>
<dbReference type="PANTHER" id="PTHR43386:SF6">
    <property type="entry name" value="ABC TRANSPORTER PERMEASE PROTEIN"/>
    <property type="match status" value="1"/>
</dbReference>
<keyword evidence="5 7" id="KW-1133">Transmembrane helix</keyword>
<feature type="transmembrane region" description="Helical" evidence="7">
    <location>
        <begin position="149"/>
        <end position="170"/>
    </location>
</feature>
<reference evidence="9 10" key="1">
    <citation type="submission" date="2016-10" db="EMBL/GenBank/DDBJ databases">
        <authorList>
            <person name="de Groot N.N."/>
        </authorList>
    </citation>
    <scope>NUCLEOTIDE SEQUENCE [LARGE SCALE GENOMIC DNA]</scope>
    <source>
        <strain evidence="9 10">DSM 16859</strain>
    </source>
</reference>
<evidence type="ECO:0000256" key="3">
    <source>
        <dbReference type="ARBA" id="ARBA00022475"/>
    </source>
</evidence>
<keyword evidence="2 7" id="KW-0813">Transport</keyword>
<keyword evidence="3" id="KW-1003">Cell membrane</keyword>
<comment type="similarity">
    <text evidence="7">Belongs to the binding-protein-dependent transport system permease family.</text>
</comment>
<organism evidence="9 10">
    <name type="scientific">Propionibacterium cyclohexanicum</name>
    <dbReference type="NCBI Taxonomy" id="64702"/>
    <lineage>
        <taxon>Bacteria</taxon>
        <taxon>Bacillati</taxon>
        <taxon>Actinomycetota</taxon>
        <taxon>Actinomycetes</taxon>
        <taxon>Propionibacteriales</taxon>
        <taxon>Propionibacteriaceae</taxon>
        <taxon>Propionibacterium</taxon>
    </lineage>
</organism>
<dbReference type="PROSITE" id="PS50928">
    <property type="entry name" value="ABC_TM1"/>
    <property type="match status" value="1"/>
</dbReference>
<feature type="transmembrane region" description="Helical" evidence="7">
    <location>
        <begin position="118"/>
        <end position="143"/>
    </location>
</feature>
<feature type="domain" description="ABC transmembrane type-1" evidence="8">
    <location>
        <begin position="114"/>
        <end position="305"/>
    </location>
</feature>
<evidence type="ECO:0000256" key="4">
    <source>
        <dbReference type="ARBA" id="ARBA00022692"/>
    </source>
</evidence>
<feature type="transmembrane region" description="Helical" evidence="7">
    <location>
        <begin position="237"/>
        <end position="260"/>
    </location>
</feature>
<evidence type="ECO:0000313" key="10">
    <source>
        <dbReference type="Proteomes" id="UP000198815"/>
    </source>
</evidence>
<dbReference type="InterPro" id="IPR000515">
    <property type="entry name" value="MetI-like"/>
</dbReference>
<dbReference type="CDD" id="cd06261">
    <property type="entry name" value="TM_PBP2"/>
    <property type="match status" value="1"/>
</dbReference>
<keyword evidence="4 7" id="KW-0812">Transmembrane</keyword>
<evidence type="ECO:0000256" key="6">
    <source>
        <dbReference type="ARBA" id="ARBA00023136"/>
    </source>
</evidence>
<dbReference type="PANTHER" id="PTHR43386">
    <property type="entry name" value="OLIGOPEPTIDE TRANSPORT SYSTEM PERMEASE PROTEIN APPC"/>
    <property type="match status" value="1"/>
</dbReference>
<accession>A0A1H9SYS2</accession>
<evidence type="ECO:0000256" key="7">
    <source>
        <dbReference type="RuleBase" id="RU363032"/>
    </source>
</evidence>
<feature type="transmembrane region" description="Helical" evidence="7">
    <location>
        <begin position="287"/>
        <end position="308"/>
    </location>
</feature>
<dbReference type="AlphaFoldDB" id="A0A1H9SYS2"/>
<dbReference type="Pfam" id="PF00528">
    <property type="entry name" value="BPD_transp_1"/>
    <property type="match status" value="1"/>
</dbReference>
<keyword evidence="6 7" id="KW-0472">Membrane</keyword>
<dbReference type="InterPro" id="IPR050366">
    <property type="entry name" value="BP-dependent_transpt_permease"/>
</dbReference>
<gene>
    <name evidence="9" type="ORF">SAMN05443377_11727</name>
</gene>
<dbReference type="Proteomes" id="UP000198815">
    <property type="component" value="Unassembled WGS sequence"/>
</dbReference>
<dbReference type="InterPro" id="IPR035906">
    <property type="entry name" value="MetI-like_sf"/>
</dbReference>
<evidence type="ECO:0000259" key="8">
    <source>
        <dbReference type="PROSITE" id="PS50928"/>
    </source>
</evidence>
<comment type="subcellular location">
    <subcellularLocation>
        <location evidence="1 7">Cell membrane</location>
        <topology evidence="1 7">Multi-pass membrane protein</topology>
    </subcellularLocation>
</comment>
<dbReference type="GO" id="GO:0005886">
    <property type="term" value="C:plasma membrane"/>
    <property type="evidence" value="ECO:0007669"/>
    <property type="project" value="UniProtKB-SubCell"/>
</dbReference>
<proteinExistence type="inferred from homology"/>
<dbReference type="Pfam" id="PF12911">
    <property type="entry name" value="OppC_N"/>
    <property type="match status" value="1"/>
</dbReference>
<dbReference type="SUPFAM" id="SSF161098">
    <property type="entry name" value="MetI-like"/>
    <property type="match status" value="1"/>
</dbReference>
<feature type="transmembrane region" description="Helical" evidence="7">
    <location>
        <begin position="52"/>
        <end position="70"/>
    </location>
</feature>
<evidence type="ECO:0000313" key="9">
    <source>
        <dbReference type="EMBL" id="SER90095.1"/>
    </source>
</evidence>
<dbReference type="GO" id="GO:0055085">
    <property type="term" value="P:transmembrane transport"/>
    <property type="evidence" value="ECO:0007669"/>
    <property type="project" value="InterPro"/>
</dbReference>
<evidence type="ECO:0000256" key="1">
    <source>
        <dbReference type="ARBA" id="ARBA00004651"/>
    </source>
</evidence>
<sequence>MSEPSMSPTVLPGQERYVDTAHEEIAAIDSVDDSAPPTSMWRDAWQSLRKNPLFIVSAVLIVLILVVALFPDLFTHEDPKYCVLTNAQTGPGPGHWFGFDQQGCDVFARVIHGARASVTVGVVTTLIVMLLGGVIGAFAGFYGGWLDAVLARITDIFFAVPLVLGAIVLLNTFKTSETVWKVILALALFGWTQQARITRGAVLEARNSEFITASTALGASGRYNLLRHALPNALAPIIVNATVSLGTFIVAEATLSYLGIGLPPSIVSWGGDISSAQVLLRVRPQVLFFPAGALAVTVLSFILLGDAVREALDPTSRKR</sequence>
<protein>
    <submittedName>
        <fullName evidence="9">Oligopeptide transport system permease protein</fullName>
    </submittedName>
</protein>
<dbReference type="Gene3D" id="1.10.3720.10">
    <property type="entry name" value="MetI-like"/>
    <property type="match status" value="1"/>
</dbReference>
<keyword evidence="10" id="KW-1185">Reference proteome</keyword>
<evidence type="ECO:0000256" key="2">
    <source>
        <dbReference type="ARBA" id="ARBA00022448"/>
    </source>
</evidence>
<dbReference type="STRING" id="64702.SAMN05443377_11727"/>
<name>A0A1H9SYS2_9ACTN</name>
<dbReference type="RefSeq" id="WP_091970141.1">
    <property type="nucleotide sequence ID" value="NZ_FOGZ01000017.1"/>
</dbReference>
<dbReference type="InterPro" id="IPR025966">
    <property type="entry name" value="OppC_N"/>
</dbReference>